<organism evidence="2 3">
    <name type="scientific">Cyprinodon variegatus</name>
    <name type="common">Sheepshead minnow</name>
    <dbReference type="NCBI Taxonomy" id="28743"/>
    <lineage>
        <taxon>Eukaryota</taxon>
        <taxon>Metazoa</taxon>
        <taxon>Chordata</taxon>
        <taxon>Craniata</taxon>
        <taxon>Vertebrata</taxon>
        <taxon>Euteleostomi</taxon>
        <taxon>Actinopterygii</taxon>
        <taxon>Neopterygii</taxon>
        <taxon>Teleostei</taxon>
        <taxon>Neoteleostei</taxon>
        <taxon>Acanthomorphata</taxon>
        <taxon>Ovalentaria</taxon>
        <taxon>Atherinomorphae</taxon>
        <taxon>Cyprinodontiformes</taxon>
        <taxon>Cyprinodontidae</taxon>
        <taxon>Cyprinodon</taxon>
    </lineage>
</organism>
<sequence length="356" mass="41486">MPYQDSFYTDFFFEPLTEDVEELLSRFQRTDSVRYEVFSAIWRDMKFPDIFNGITSGCEMKRLCHVALATAVKYFLPPFSYQIRVGGLYLMFAFYHTQRACTPLKIRVALKDWAHVQSFLHESTEALHHDVVYIYHKLAVSQAFHYTAMPHFLLFQKQQKPKQSLLIEFLSKPAALQELQSTEFLEEMVEIQSQYEKLKMTTMEVTVEVNTIHSDFTSRLNKCMSEFIAWQQKDLPKEENARDEIKESPGDACSSRARLLSSIKQKSYSNVKKASKSRRHREVEKAEHSSSGGEQSQQPSSTKKQDSLRARTWKNLGKKDGRKTLAWLLSTPEFKKKKKKKNLICQDGENLCKTKE</sequence>
<protein>
    <submittedName>
        <fullName evidence="2">snRNA-activating protein complex subunit 1-like</fullName>
    </submittedName>
</protein>
<dbReference type="Ensembl" id="ENSCVAT00000014817.1">
    <property type="protein sequence ID" value="ENSCVAP00000000591.1"/>
    <property type="gene ID" value="ENSCVAG00000001514.1"/>
</dbReference>
<dbReference type="PANTHER" id="PTHR15131">
    <property type="entry name" value="SMALL NUCLEAR RNA ACTIVATING COMPLEX, POLYPEPTIDE 1"/>
    <property type="match status" value="1"/>
</dbReference>
<dbReference type="Proteomes" id="UP000265020">
    <property type="component" value="Unassembled WGS sequence"/>
</dbReference>
<proteinExistence type="predicted"/>
<dbReference type="STRING" id="28743.ENSCVAP00000000591"/>
<reference evidence="2" key="1">
    <citation type="submission" date="2025-08" db="UniProtKB">
        <authorList>
            <consortium name="Ensembl"/>
        </authorList>
    </citation>
    <scope>IDENTIFICATION</scope>
</reference>
<dbReference type="Pfam" id="PF09808">
    <property type="entry name" value="SNAPC1"/>
    <property type="match status" value="1"/>
</dbReference>
<accession>A0A3Q2C7E2</accession>
<evidence type="ECO:0000313" key="2">
    <source>
        <dbReference type="Ensembl" id="ENSCVAP00000000591.1"/>
    </source>
</evidence>
<dbReference type="GO" id="GO:0019185">
    <property type="term" value="C:snRNA-activating protein complex"/>
    <property type="evidence" value="ECO:0007669"/>
    <property type="project" value="TreeGrafter"/>
</dbReference>
<dbReference type="PANTHER" id="PTHR15131:SF3">
    <property type="entry name" value="SNRNA-ACTIVATING PROTEIN COMPLEX SUBUNIT 1"/>
    <property type="match status" value="1"/>
</dbReference>
<feature type="compositionally biased region" description="Low complexity" evidence="1">
    <location>
        <begin position="289"/>
        <end position="301"/>
    </location>
</feature>
<dbReference type="GO" id="GO:0042795">
    <property type="term" value="P:snRNA transcription by RNA polymerase II"/>
    <property type="evidence" value="ECO:0007669"/>
    <property type="project" value="TreeGrafter"/>
</dbReference>
<dbReference type="OMA" id="SYQIRVG"/>
<dbReference type="GO" id="GO:0043565">
    <property type="term" value="F:sequence-specific DNA binding"/>
    <property type="evidence" value="ECO:0007669"/>
    <property type="project" value="TreeGrafter"/>
</dbReference>
<dbReference type="GO" id="GO:0042796">
    <property type="term" value="P:snRNA transcription by RNA polymerase III"/>
    <property type="evidence" value="ECO:0007669"/>
    <property type="project" value="TreeGrafter"/>
</dbReference>
<dbReference type="InterPro" id="IPR019188">
    <property type="entry name" value="SNAPC1"/>
</dbReference>
<feature type="region of interest" description="Disordered" evidence="1">
    <location>
        <begin position="267"/>
        <end position="317"/>
    </location>
</feature>
<evidence type="ECO:0000313" key="3">
    <source>
        <dbReference type="Proteomes" id="UP000265020"/>
    </source>
</evidence>
<dbReference type="GeneTree" id="ENSGT00390000018691"/>
<reference evidence="2" key="2">
    <citation type="submission" date="2025-09" db="UniProtKB">
        <authorList>
            <consortium name="Ensembl"/>
        </authorList>
    </citation>
    <scope>IDENTIFICATION</scope>
</reference>
<dbReference type="AlphaFoldDB" id="A0A3Q2C7E2"/>
<evidence type="ECO:0000256" key="1">
    <source>
        <dbReference type="SAM" id="MobiDB-lite"/>
    </source>
</evidence>
<keyword evidence="3" id="KW-1185">Reference proteome</keyword>
<name>A0A3Q2C7E2_CYPVA</name>